<accession>A0A2J6WFL0</accession>
<protein>
    <recommendedName>
        <fullName evidence="3">DUF505 domain-containing protein</fullName>
    </recommendedName>
</protein>
<dbReference type="Pfam" id="PF04458">
    <property type="entry name" value="DUF505"/>
    <property type="match status" value="1"/>
</dbReference>
<organism evidence="1 2">
    <name type="scientific">Caldisericum exile</name>
    <dbReference type="NCBI Taxonomy" id="693075"/>
    <lineage>
        <taxon>Bacteria</taxon>
        <taxon>Pseudomonadati</taxon>
        <taxon>Caldisericota/Cryosericota group</taxon>
        <taxon>Caldisericota</taxon>
        <taxon>Caldisericia</taxon>
        <taxon>Caldisericales</taxon>
        <taxon>Caldisericaceae</taxon>
        <taxon>Caldisericum</taxon>
    </lineage>
</organism>
<sequence>MVIKKEHALVLEKMMSDVDAGLLATDLSQLDNDTVRELDLMGLVRFETPAKLILTYTGRALANVLRELYSLGPKPNLEEESYESQNVVVVEKRGLAKPEEWDPDFRFIGSEIIAFLDAANRAERVGPLGIEPLMERGLALKVRNQETKKEYYTLSEQGKAILDIYSVSPKLIIDSELADVIRGLPVGPARSSEIKLSVKNSHLLESMRLIAYSVPNGEIFSFTALGQAVKKTLMLGGFGEGTVLSEDILKAIADWYDERKITDVALVTLQSLGYVDGDGNLLLAGEWALEVYRLLKDGPRKEIWSFDIEEGEMMALRAIKALWEKAKTNKNERPTLENLKKEMIDRRIKQYKELIDRYGRKLNEMPEKYQQIAKAFEDAKDLTAWYEGYFDLRADLHSMEGFELIRSTIDDEGKEVFEITEWGEKVLDRNVQSVSSDSVKAITITRKTFSSPNLEWVKKAEEEGLVGSKEPTKNGYFFANLAEHIERLPLITKFERTVFSLIPEKGANINEVIDKLKDQFEEDRIRFALEKLEARHLIEILPDGNIIETEAGKLMDKALSGVPTGLGFPVNPLLVRVLRALREVGTLYVKERKVRILPKNIKEALKISGLSKDAFQDALELARAAGYIGETSINEQGLLLLEAVEKMSSKKDLVSYHEILD</sequence>
<dbReference type="EMBL" id="PNIL01000015">
    <property type="protein sequence ID" value="PMP68565.1"/>
    <property type="molecule type" value="Genomic_DNA"/>
</dbReference>
<dbReference type="AlphaFoldDB" id="A0A2J6WFL0"/>
<reference evidence="1 2" key="1">
    <citation type="submission" date="2018-01" db="EMBL/GenBank/DDBJ databases">
        <title>Metagenomic assembled genomes from two thermal pools in the Uzon Caldera, Kamchatka, Russia.</title>
        <authorList>
            <person name="Wilkins L."/>
            <person name="Ettinger C."/>
        </authorList>
    </citation>
    <scope>NUCLEOTIDE SEQUENCE [LARGE SCALE GENOMIC DNA]</scope>
    <source>
        <strain evidence="1">ZAV-07</strain>
    </source>
</reference>
<evidence type="ECO:0008006" key="3">
    <source>
        <dbReference type="Google" id="ProtNLM"/>
    </source>
</evidence>
<name>A0A2J6WFL0_9BACT</name>
<dbReference type="InterPro" id="IPR007548">
    <property type="entry name" value="DUF505"/>
</dbReference>
<comment type="caution">
    <text evidence="1">The sequence shown here is derived from an EMBL/GenBank/DDBJ whole genome shotgun (WGS) entry which is preliminary data.</text>
</comment>
<gene>
    <name evidence="1" type="ORF">C0189_00985</name>
</gene>
<evidence type="ECO:0000313" key="1">
    <source>
        <dbReference type="EMBL" id="PMP68565.1"/>
    </source>
</evidence>
<evidence type="ECO:0000313" key="2">
    <source>
        <dbReference type="Proteomes" id="UP000237040"/>
    </source>
</evidence>
<dbReference type="RefSeq" id="WP_424586770.1">
    <property type="nucleotide sequence ID" value="NZ_JBNAUB010000011.1"/>
</dbReference>
<dbReference type="Proteomes" id="UP000237040">
    <property type="component" value="Unassembled WGS sequence"/>
</dbReference>
<proteinExistence type="predicted"/>